<dbReference type="InterPro" id="IPR000203">
    <property type="entry name" value="GPS"/>
</dbReference>
<keyword evidence="3 7" id="KW-1133">Transmembrane helix</keyword>
<dbReference type="EMBL" id="VCGU01000459">
    <property type="protein sequence ID" value="TRY61484.1"/>
    <property type="molecule type" value="Genomic_DNA"/>
</dbReference>
<feature type="transmembrane region" description="Helical" evidence="7">
    <location>
        <begin position="790"/>
        <end position="814"/>
    </location>
</feature>
<evidence type="ECO:0000256" key="1">
    <source>
        <dbReference type="ARBA" id="ARBA00004141"/>
    </source>
</evidence>
<dbReference type="Gene3D" id="1.20.1070.10">
    <property type="entry name" value="Rhodopsin 7-helix transmembrane proteins"/>
    <property type="match status" value="1"/>
</dbReference>
<dbReference type="InterPro" id="IPR000832">
    <property type="entry name" value="GPCR_2_secretin-like"/>
</dbReference>
<evidence type="ECO:0000256" key="2">
    <source>
        <dbReference type="ARBA" id="ARBA00022692"/>
    </source>
</evidence>
<evidence type="ECO:0000313" key="9">
    <source>
        <dbReference type="EMBL" id="TRY61484.1"/>
    </source>
</evidence>
<reference evidence="9 10" key="1">
    <citation type="journal article" date="2018" name="Nat. Ecol. Evol.">
        <title>Genomic signatures of mitonuclear coevolution across populations of Tigriopus californicus.</title>
        <authorList>
            <person name="Barreto F.S."/>
            <person name="Watson E.T."/>
            <person name="Lima T.G."/>
            <person name="Willett C.S."/>
            <person name="Edmands S."/>
            <person name="Li W."/>
            <person name="Burton R.S."/>
        </authorList>
    </citation>
    <scope>NUCLEOTIDE SEQUENCE [LARGE SCALE GENOMIC DNA]</scope>
    <source>
        <strain evidence="9 10">San Diego</strain>
    </source>
</reference>
<dbReference type="Proteomes" id="UP000318571">
    <property type="component" value="Chromosome 8"/>
</dbReference>
<dbReference type="InterPro" id="IPR057244">
    <property type="entry name" value="GAIN_B"/>
</dbReference>
<name>A0A553N7R3_TIGCA</name>
<feature type="compositionally biased region" description="Acidic residues" evidence="6">
    <location>
        <begin position="914"/>
        <end position="934"/>
    </location>
</feature>
<dbReference type="PANTHER" id="PTHR12011:SF471">
    <property type="entry name" value="G-PROTEIN COUPLED RECEPTORS FAMILY 2 PROFILE 2 DOMAIN-CONTAINING PROTEIN"/>
    <property type="match status" value="1"/>
</dbReference>
<evidence type="ECO:0000259" key="8">
    <source>
        <dbReference type="PROSITE" id="PS50221"/>
    </source>
</evidence>
<dbReference type="AlphaFoldDB" id="A0A553N7R3"/>
<accession>A0A553N7R3</accession>
<feature type="transmembrane region" description="Helical" evidence="7">
    <location>
        <begin position="647"/>
        <end position="668"/>
    </location>
</feature>
<feature type="compositionally biased region" description="Gly residues" evidence="6">
    <location>
        <begin position="272"/>
        <end position="281"/>
    </location>
</feature>
<dbReference type="InterPro" id="IPR046338">
    <property type="entry name" value="GAIN_dom_sf"/>
</dbReference>
<feature type="compositionally biased region" description="Acidic residues" evidence="6">
    <location>
        <begin position="941"/>
        <end position="954"/>
    </location>
</feature>
<dbReference type="OMA" id="TCINYGT"/>
<feature type="transmembrane region" description="Helical" evidence="7">
    <location>
        <begin position="835"/>
        <end position="855"/>
    </location>
</feature>
<keyword evidence="5" id="KW-1015">Disulfide bond</keyword>
<dbReference type="PROSITE" id="PS50221">
    <property type="entry name" value="GAIN_B"/>
    <property type="match status" value="1"/>
</dbReference>
<keyword evidence="2 7" id="KW-0812">Transmembrane</keyword>
<dbReference type="OrthoDB" id="1100386at2759"/>
<comment type="subcellular location">
    <subcellularLocation>
        <location evidence="1">Membrane</location>
        <topology evidence="1">Multi-pass membrane protein</topology>
    </subcellularLocation>
</comment>
<feature type="transmembrane region" description="Helical" evidence="7">
    <location>
        <begin position="750"/>
        <end position="770"/>
    </location>
</feature>
<feature type="region of interest" description="Disordered" evidence="6">
    <location>
        <begin position="903"/>
        <end position="966"/>
    </location>
</feature>
<comment type="caution">
    <text evidence="9">The sequence shown here is derived from an EMBL/GenBank/DDBJ whole genome shotgun (WGS) entry which is preliminary data.</text>
</comment>
<dbReference type="Gene3D" id="2.60.220.50">
    <property type="match status" value="1"/>
</dbReference>
<dbReference type="Pfam" id="PF00002">
    <property type="entry name" value="7tm_2"/>
    <property type="match status" value="1"/>
</dbReference>
<organism evidence="9 10">
    <name type="scientific">Tigriopus californicus</name>
    <name type="common">Marine copepod</name>
    <dbReference type="NCBI Taxonomy" id="6832"/>
    <lineage>
        <taxon>Eukaryota</taxon>
        <taxon>Metazoa</taxon>
        <taxon>Ecdysozoa</taxon>
        <taxon>Arthropoda</taxon>
        <taxon>Crustacea</taxon>
        <taxon>Multicrustacea</taxon>
        <taxon>Hexanauplia</taxon>
        <taxon>Copepoda</taxon>
        <taxon>Harpacticoida</taxon>
        <taxon>Harpacticidae</taxon>
        <taxon>Tigriopus</taxon>
    </lineage>
</organism>
<keyword evidence="10" id="KW-1185">Reference proteome</keyword>
<dbReference type="PANTHER" id="PTHR12011">
    <property type="entry name" value="ADHESION G-PROTEIN COUPLED RECEPTOR"/>
    <property type="match status" value="1"/>
</dbReference>
<evidence type="ECO:0000256" key="6">
    <source>
        <dbReference type="SAM" id="MobiDB-lite"/>
    </source>
</evidence>
<dbReference type="GO" id="GO:0007189">
    <property type="term" value="P:adenylate cyclase-activating G protein-coupled receptor signaling pathway"/>
    <property type="evidence" value="ECO:0007669"/>
    <property type="project" value="TreeGrafter"/>
</dbReference>
<proteinExistence type="predicted"/>
<dbReference type="GO" id="GO:0005886">
    <property type="term" value="C:plasma membrane"/>
    <property type="evidence" value="ECO:0007669"/>
    <property type="project" value="TreeGrafter"/>
</dbReference>
<gene>
    <name evidence="9" type="ORF">TCAL_02160</name>
</gene>
<feature type="domain" description="GAIN-B" evidence="8">
    <location>
        <begin position="410"/>
        <end position="636"/>
    </location>
</feature>
<feature type="transmembrane region" description="Helical" evidence="7">
    <location>
        <begin position="680"/>
        <end position="698"/>
    </location>
</feature>
<evidence type="ECO:0000256" key="5">
    <source>
        <dbReference type="ARBA" id="ARBA00023157"/>
    </source>
</evidence>
<evidence type="ECO:0000256" key="3">
    <source>
        <dbReference type="ARBA" id="ARBA00022989"/>
    </source>
</evidence>
<feature type="transmembrane region" description="Helical" evidence="7">
    <location>
        <begin position="867"/>
        <end position="887"/>
    </location>
</feature>
<feature type="compositionally biased region" description="Low complexity" evidence="6">
    <location>
        <begin position="282"/>
        <end position="303"/>
    </location>
</feature>
<feature type="transmembrane region" description="Helical" evidence="7">
    <location>
        <begin position="710"/>
        <end position="730"/>
    </location>
</feature>
<evidence type="ECO:0000256" key="4">
    <source>
        <dbReference type="ARBA" id="ARBA00023136"/>
    </source>
</evidence>
<sequence length="966" mass="107686">MVDSSFVIPGDECQVNPLYCNDGLSFSIWEKITYDSNILLDTGEGAQSKKYIISSGAEYDPVTGRAYPGFAIYHQGVDLVDVVSTGEEVWELRVTGQLHNDTWHNIGIRFTKPDLTDTKTPMHKLGGLELFVNLERVGHSLLPEFTEAGSSSFSPVEGYTINGSPPPVIMVGCHYDHANAKFDHFSGAEFDEIALWSRKLGTNATHDETIFFFGGFEAEFTKVNPQQFKALLNNADLANDHEAEIANEILEAMLLTQPTTVPPIPTRTTVVGGNGSAGGGTSPSTAKDAKTTTDPNAKTTTSARSRFDTAKSMLALQNVMSTMLNVDKVSGIKSPSRVEARFPLAIVASKIVAGSTANIDKWNAVYEEYPEMEGAPRTIRELQEYMVAWVGATNTSSDEATNFFKPDRDAMEYATSGEDFVMNAHKLPPKEFRREIRLRYPKYDGLEWLVNKGKWPNAKDSFTIPTGMFKNQEGCNDIPVSFVTSIFNNLAKVFPRKRNPAHIRGDDWEVDSKVITVNVGASVDSADYDEADLETVKQCRADPDYMRENPIRATFYHKEASSARLQSRHLTSTWFSSTNRDGIEVRHCVWWNEGFGSSGAWDPVECKVVETSDEKTTCECHEFGSFAVIRELSQPIEIDDDCFILQVLKYIGIGFSVILLSGMILVIVGSKKVWDMFHVLRMNIGICWNFAICLHILTDFDSIRDDETPNLVVGFLMMYCYTASAIWTFCEAHATFKAFTAGIISGRTKIYYPLAYGAPFIPLGVFFILYNEDLGLDPRCFVGWNDEAKAMYILFNVGVSVAAVACAIVILFNMARPQTKRTNVVMDLRSQAHGTIWVCFITLFLWIFAGITYLHDREGDQPDPYCVFSVLLGWFGVILFLLLGVASRKFRLGVKSRQKPKNNIDESHVVSDQTIEESIPEEQGADGIPEDTGDPESAHESEDDNNIENDEEAQWDQPDLPIPEEA</sequence>
<evidence type="ECO:0000313" key="10">
    <source>
        <dbReference type="Proteomes" id="UP000318571"/>
    </source>
</evidence>
<dbReference type="GO" id="GO:0004930">
    <property type="term" value="F:G protein-coupled receptor activity"/>
    <property type="evidence" value="ECO:0007669"/>
    <property type="project" value="InterPro"/>
</dbReference>
<protein>
    <recommendedName>
        <fullName evidence="8">GAIN-B domain-containing protein</fullName>
    </recommendedName>
</protein>
<dbReference type="SMART" id="SM00303">
    <property type="entry name" value="GPS"/>
    <property type="match status" value="1"/>
</dbReference>
<keyword evidence="4 7" id="KW-0472">Membrane</keyword>
<feature type="region of interest" description="Disordered" evidence="6">
    <location>
        <begin position="272"/>
        <end position="304"/>
    </location>
</feature>
<dbReference type="Pfam" id="PF01825">
    <property type="entry name" value="GPS"/>
    <property type="match status" value="1"/>
</dbReference>
<evidence type="ECO:0000256" key="7">
    <source>
        <dbReference type="SAM" id="Phobius"/>
    </source>
</evidence>